<dbReference type="STRING" id="1229521.D791_00141"/>
<dbReference type="Proteomes" id="UP000019464">
    <property type="component" value="Unassembled WGS sequence"/>
</dbReference>
<evidence type="ECO:0000256" key="4">
    <source>
        <dbReference type="SAM" id="MobiDB-lite"/>
    </source>
</evidence>
<evidence type="ECO:0000256" key="3">
    <source>
        <dbReference type="ARBA" id="ARBA00023136"/>
    </source>
</evidence>
<feature type="region of interest" description="Disordered" evidence="4">
    <location>
        <begin position="408"/>
        <end position="526"/>
    </location>
</feature>
<feature type="transmembrane region" description="Helical" evidence="5">
    <location>
        <begin position="43"/>
        <end position="61"/>
    </location>
</feature>
<keyword evidence="3 5" id="KW-0472">Membrane</keyword>
<gene>
    <name evidence="6" type="primary">ycaD_2</name>
    <name evidence="6" type="ORF">D791_00141</name>
</gene>
<sequence length="526" mass="57206">MLRTARTLLSLYTSYGLLVLANALFTTLTSLRADLEGFTVQTIGLIMAGYFLGMFLGARYTSYVIQRGGHIRAFAAFASFMSLSPLLHVLFIDPWVWAVLRLIDGFCLAGLFIITESWLNARSDNKTRGSILAIYMVVNYLASGLGQLFLIFTSPDTFEAFAVASICFSLSLMPLMMTRTEAPIPNPVTGFAIRPLLSVAPAGFWGAVCAGSVNAAFFAMAPIYAQNLSFSVQEISFFMMAGVFSGLVLQIPLGKLSDRIERRKVLAGVCFGGLVFSLLMVVQSFFQLPFYLLLINVFCYGSLAFVIYPLSAAHVNDWSDPGQLMQTSSGLLIGYGSGAIFGPLLSSSLMSAFGPAALFAYIALNLLVMMLFALYQSSVAGLQREKMEFVPQPSVQFPVEELFHAAQDDSSPVPEALYDSGDSVDKPVDPISVDEADATQADIAVSDETPIDPVESEPNVEEKSFIEQWEEERLAESERINPTDEPKVKLTDEAPSLSQASIVDDMPKTDEASNVDEASGSKTKKP</sequence>
<dbReference type="SUPFAM" id="SSF103473">
    <property type="entry name" value="MFS general substrate transporter"/>
    <property type="match status" value="1"/>
</dbReference>
<protein>
    <submittedName>
        <fullName evidence="6">Putative MFS-type transporter ycaD</fullName>
    </submittedName>
</protein>
<dbReference type="PANTHER" id="PTHR23521:SF3">
    <property type="entry name" value="MFS TRANSPORTER"/>
    <property type="match status" value="1"/>
</dbReference>
<dbReference type="PANTHER" id="PTHR23521">
    <property type="entry name" value="TRANSPORTER MFS SUPERFAMILY"/>
    <property type="match status" value="1"/>
</dbReference>
<feature type="transmembrane region" description="Helical" evidence="5">
    <location>
        <begin position="331"/>
        <end position="350"/>
    </location>
</feature>
<keyword evidence="2 5" id="KW-1133">Transmembrane helix</keyword>
<feature type="transmembrane region" description="Helical" evidence="5">
    <location>
        <begin position="196"/>
        <end position="223"/>
    </location>
</feature>
<keyword evidence="7" id="KW-1185">Reference proteome</keyword>
<evidence type="ECO:0000256" key="1">
    <source>
        <dbReference type="ARBA" id="ARBA00022692"/>
    </source>
</evidence>
<evidence type="ECO:0000256" key="5">
    <source>
        <dbReference type="SAM" id="Phobius"/>
    </source>
</evidence>
<dbReference type="EMBL" id="AONB01000001">
    <property type="protein sequence ID" value="EXJ12799.1"/>
    <property type="molecule type" value="Genomic_DNA"/>
</dbReference>
<dbReference type="GO" id="GO:0022857">
    <property type="term" value="F:transmembrane transporter activity"/>
    <property type="evidence" value="ECO:0007669"/>
    <property type="project" value="InterPro"/>
</dbReference>
<proteinExistence type="predicted"/>
<dbReference type="PATRIC" id="fig|1229521.3.peg.148"/>
<evidence type="ECO:0000313" key="6">
    <source>
        <dbReference type="EMBL" id="EXJ12799.1"/>
    </source>
</evidence>
<feature type="transmembrane region" description="Helical" evidence="5">
    <location>
        <begin position="265"/>
        <end position="282"/>
    </location>
</feature>
<evidence type="ECO:0000256" key="2">
    <source>
        <dbReference type="ARBA" id="ARBA00022989"/>
    </source>
</evidence>
<accession>W9V0C5</accession>
<comment type="caution">
    <text evidence="6">The sequence shown here is derived from an EMBL/GenBank/DDBJ whole genome shotgun (WGS) entry which is preliminary data.</text>
</comment>
<evidence type="ECO:0000313" key="7">
    <source>
        <dbReference type="Proteomes" id="UP000019464"/>
    </source>
</evidence>
<feature type="transmembrane region" description="Helical" evidence="5">
    <location>
        <begin position="158"/>
        <end position="175"/>
    </location>
</feature>
<feature type="transmembrane region" description="Helical" evidence="5">
    <location>
        <begin position="98"/>
        <end position="119"/>
    </location>
</feature>
<keyword evidence="1 5" id="KW-0812">Transmembrane</keyword>
<reference evidence="6 7" key="2">
    <citation type="journal article" date="2015" name="Syst. Appl. Microbiol.">
        <title>Nitrincola nitratireducens sp. nov. isolated from a haloalkaline crater lake.</title>
        <authorList>
            <person name="Singh A."/>
            <person name="Vaidya B."/>
            <person name="Tanuku N.R."/>
            <person name="Pinnaka A.K."/>
        </authorList>
    </citation>
    <scope>NUCLEOTIDE SEQUENCE [LARGE SCALE GENOMIC DNA]</scope>
    <source>
        <strain evidence="6 7">AK23</strain>
    </source>
</reference>
<dbReference type="InterPro" id="IPR036259">
    <property type="entry name" value="MFS_trans_sf"/>
</dbReference>
<dbReference type="InterPro" id="IPR011701">
    <property type="entry name" value="MFS"/>
</dbReference>
<dbReference type="AlphaFoldDB" id="W9V0C5"/>
<dbReference type="Gene3D" id="1.20.1250.20">
    <property type="entry name" value="MFS general substrate transporter like domains"/>
    <property type="match status" value="2"/>
</dbReference>
<organism evidence="6 7">
    <name type="scientific">Nitrincola nitratireducens</name>
    <dbReference type="NCBI Taxonomy" id="1229521"/>
    <lineage>
        <taxon>Bacteria</taxon>
        <taxon>Pseudomonadati</taxon>
        <taxon>Pseudomonadota</taxon>
        <taxon>Gammaproteobacteria</taxon>
        <taxon>Oceanospirillales</taxon>
        <taxon>Oceanospirillaceae</taxon>
        <taxon>Nitrincola</taxon>
    </lineage>
</organism>
<reference evidence="7" key="1">
    <citation type="submission" date="2012-11" db="EMBL/GenBank/DDBJ databases">
        <authorList>
            <person name="Singh A."/>
            <person name="Pinnaka A.K."/>
            <person name="Vaidya B."/>
        </authorList>
    </citation>
    <scope>NUCLEOTIDE SEQUENCE [LARGE SCALE GENOMIC DNA]</scope>
    <source>
        <strain evidence="7">AK23</strain>
    </source>
</reference>
<name>W9V0C5_9GAMM</name>
<feature type="transmembrane region" description="Helical" evidence="5">
    <location>
        <begin position="288"/>
        <end position="310"/>
    </location>
</feature>
<dbReference type="OrthoDB" id="9810614at2"/>
<feature type="transmembrane region" description="Helical" evidence="5">
    <location>
        <begin position="235"/>
        <end position="253"/>
    </location>
</feature>
<dbReference type="RefSeq" id="WP_051513813.1">
    <property type="nucleotide sequence ID" value="NZ_AONB01000001.1"/>
</dbReference>
<feature type="transmembrane region" description="Helical" evidence="5">
    <location>
        <begin position="131"/>
        <end position="152"/>
    </location>
</feature>
<dbReference type="Pfam" id="PF07690">
    <property type="entry name" value="MFS_1"/>
    <property type="match status" value="1"/>
</dbReference>
<feature type="transmembrane region" description="Helical" evidence="5">
    <location>
        <begin position="73"/>
        <end position="92"/>
    </location>
</feature>
<dbReference type="InterPro" id="IPR047200">
    <property type="entry name" value="MFS_YcaD-like"/>
</dbReference>
<feature type="transmembrane region" description="Helical" evidence="5">
    <location>
        <begin position="12"/>
        <end position="31"/>
    </location>
</feature>
<feature type="compositionally biased region" description="Basic and acidic residues" evidence="4">
    <location>
        <begin position="460"/>
        <end position="492"/>
    </location>
</feature>
<dbReference type="GO" id="GO:0005886">
    <property type="term" value="C:plasma membrane"/>
    <property type="evidence" value="ECO:0007669"/>
    <property type="project" value="TreeGrafter"/>
</dbReference>
<feature type="transmembrane region" description="Helical" evidence="5">
    <location>
        <begin position="356"/>
        <end position="375"/>
    </location>
</feature>
<dbReference type="CDD" id="cd17477">
    <property type="entry name" value="MFS_YcaD_like"/>
    <property type="match status" value="1"/>
</dbReference>